<feature type="domain" description="Pyrroline-5-carboxylate reductase catalytic N-terminal" evidence="1">
    <location>
        <begin position="3"/>
        <end position="87"/>
    </location>
</feature>
<dbReference type="InterPro" id="IPR028939">
    <property type="entry name" value="P5C_Rdtase_cat_N"/>
</dbReference>
<evidence type="ECO:0000259" key="2">
    <source>
        <dbReference type="Pfam" id="PF10728"/>
    </source>
</evidence>
<feature type="domain" description="DUF2520" evidence="2">
    <location>
        <begin position="122"/>
        <end position="246"/>
    </location>
</feature>
<evidence type="ECO:0000313" key="3">
    <source>
        <dbReference type="EMBL" id="NBL64319.1"/>
    </source>
</evidence>
<dbReference type="EMBL" id="JAABLM010000003">
    <property type="protein sequence ID" value="NBL64319.1"/>
    <property type="molecule type" value="Genomic_DNA"/>
</dbReference>
<dbReference type="Pfam" id="PF03807">
    <property type="entry name" value="F420_oxidored"/>
    <property type="match status" value="1"/>
</dbReference>
<dbReference type="SUPFAM" id="SSF51735">
    <property type="entry name" value="NAD(P)-binding Rossmann-fold domains"/>
    <property type="match status" value="1"/>
</dbReference>
<dbReference type="RefSeq" id="WP_166536143.1">
    <property type="nucleotide sequence ID" value="NZ_JAABLM010000003.1"/>
</dbReference>
<dbReference type="Gene3D" id="1.10.1040.20">
    <property type="entry name" value="ProC-like, C-terminal domain"/>
    <property type="match status" value="1"/>
</dbReference>
<dbReference type="InterPro" id="IPR008927">
    <property type="entry name" value="6-PGluconate_DH-like_C_sf"/>
</dbReference>
<dbReference type="Pfam" id="PF10728">
    <property type="entry name" value="DUF2520"/>
    <property type="match status" value="1"/>
</dbReference>
<organism evidence="3 4">
    <name type="scientific">Flavobacterium ichthyis</name>
    <dbReference type="NCBI Taxonomy" id="2698827"/>
    <lineage>
        <taxon>Bacteria</taxon>
        <taxon>Pseudomonadati</taxon>
        <taxon>Bacteroidota</taxon>
        <taxon>Flavobacteriia</taxon>
        <taxon>Flavobacteriales</taxon>
        <taxon>Flavobacteriaceae</taxon>
        <taxon>Flavobacterium</taxon>
    </lineage>
</organism>
<dbReference type="Gene3D" id="3.40.50.720">
    <property type="entry name" value="NAD(P)-binding Rossmann-like Domain"/>
    <property type="match status" value="1"/>
</dbReference>
<dbReference type="SUPFAM" id="SSF48179">
    <property type="entry name" value="6-phosphogluconate dehydrogenase C-terminal domain-like"/>
    <property type="match status" value="1"/>
</dbReference>
<dbReference type="InterPro" id="IPR018931">
    <property type="entry name" value="DUF2520"/>
</dbReference>
<reference evidence="4" key="1">
    <citation type="submission" date="2020-01" db="EMBL/GenBank/DDBJ databases">
        <title>Sphingomonas sp. strain CSW-10.</title>
        <authorList>
            <person name="Chen W.-M."/>
        </authorList>
    </citation>
    <scope>NUCLEOTIDE SEQUENCE [LARGE SCALE GENOMIC DNA]</scope>
    <source>
        <strain evidence="4">NST-5</strain>
    </source>
</reference>
<comment type="caution">
    <text evidence="3">The sequence shown here is derived from an EMBL/GenBank/DDBJ whole genome shotgun (WGS) entry which is preliminary data.</text>
</comment>
<sequence>MIKIVVIGSGNVAKHLVEALSQASSIELLQVFARQKSSVENWIASHKIISNFDQLADADVYIIAVSDAAIAEVSAQIPFEKKLVVHTSGTVAFTEIDPKNQRGVWYPLQTFSKNKNVDFSEIPFCLESEFAEDYPLLEKLTESLNATHYLINGEQRKALHLAAVFVNNFTNHLYQMGKEICDENLVPFEILKPLIAETSNKIKNLSPLEAQTGPAKRQDIATINRHLEMLSDENKKSIYQLLTQSIQKTNVKKL</sequence>
<gene>
    <name evidence="3" type="ORF">GV828_03775</name>
</gene>
<dbReference type="InterPro" id="IPR037108">
    <property type="entry name" value="TM1727-like_C_sf"/>
</dbReference>
<protein>
    <submittedName>
        <fullName evidence="3">DUF2520 domain-containing protein</fullName>
    </submittedName>
</protein>
<evidence type="ECO:0000259" key="1">
    <source>
        <dbReference type="Pfam" id="PF03807"/>
    </source>
</evidence>
<accession>A0ABW9Z6P1</accession>
<evidence type="ECO:0000313" key="4">
    <source>
        <dbReference type="Proteomes" id="UP000798602"/>
    </source>
</evidence>
<keyword evidence="4" id="KW-1185">Reference proteome</keyword>
<dbReference type="PANTHER" id="PTHR40459:SF1">
    <property type="entry name" value="CONSERVED HYPOTHETICAL ALANINE AND LEUCINE RICH PROTEIN"/>
    <property type="match status" value="1"/>
</dbReference>
<dbReference type="PANTHER" id="PTHR40459">
    <property type="entry name" value="CONSERVED HYPOTHETICAL ALANINE AND LEUCINE RICH PROTEIN"/>
    <property type="match status" value="1"/>
</dbReference>
<dbReference type="InterPro" id="IPR036291">
    <property type="entry name" value="NAD(P)-bd_dom_sf"/>
</dbReference>
<proteinExistence type="predicted"/>
<name>A0ABW9Z6P1_9FLAO</name>
<dbReference type="Proteomes" id="UP000798602">
    <property type="component" value="Unassembled WGS sequence"/>
</dbReference>